<evidence type="ECO:0000256" key="6">
    <source>
        <dbReference type="ARBA" id="ARBA00012180"/>
    </source>
</evidence>
<dbReference type="NCBIfam" id="NF000595">
    <property type="entry name" value="PRK00015.1-3"/>
    <property type="match status" value="1"/>
</dbReference>
<comment type="similarity">
    <text evidence="5 14 16">Belongs to the RNase HII family.</text>
</comment>
<evidence type="ECO:0000256" key="14">
    <source>
        <dbReference type="HAMAP-Rule" id="MF_00052"/>
    </source>
</evidence>
<keyword evidence="11 14" id="KW-0255">Endonuclease</keyword>
<sequence length="220" mass="24475">MKQLLDFETQLFNQGKKFIAGVDEVGRGPLAGPLVVAAVVLNLESILTNNDVLSENYSKINDSKKLPEKMRINLDSFIRTNAIEFSIVEIGVEEIDRTGIGKCNLLGFKRAISRLKIALDHVLTDSFIVPSFAPEKQTNIVRGDTKSISIAAASIVAKVYRDQIMKTHDSTYPEYGFAKHKGYGTKQHIEAITRNGPCELHRKSFEPVKSFLNSQPARVI</sequence>
<evidence type="ECO:0000256" key="1">
    <source>
        <dbReference type="ARBA" id="ARBA00000077"/>
    </source>
</evidence>
<evidence type="ECO:0000256" key="13">
    <source>
        <dbReference type="ARBA" id="ARBA00023211"/>
    </source>
</evidence>
<dbReference type="GO" id="GO:0004523">
    <property type="term" value="F:RNA-DNA hybrid ribonuclease activity"/>
    <property type="evidence" value="ECO:0007669"/>
    <property type="project" value="UniProtKB-UniRule"/>
</dbReference>
<proteinExistence type="inferred from homology"/>
<keyword evidence="10 14" id="KW-0479">Metal-binding</keyword>
<dbReference type="Pfam" id="PF01351">
    <property type="entry name" value="RNase_HII"/>
    <property type="match status" value="1"/>
</dbReference>
<comment type="subcellular location">
    <subcellularLocation>
        <location evidence="4 14">Cytoplasm</location>
    </subcellularLocation>
</comment>
<protein>
    <recommendedName>
        <fullName evidence="7 14">Ribonuclease HII</fullName>
        <shortName evidence="14">RNase HII</shortName>
        <ecNumber evidence="6 14">3.1.26.4</ecNumber>
    </recommendedName>
</protein>
<dbReference type="Gene3D" id="3.30.420.10">
    <property type="entry name" value="Ribonuclease H-like superfamily/Ribonuclease H"/>
    <property type="match status" value="1"/>
</dbReference>
<dbReference type="GO" id="GO:0043137">
    <property type="term" value="P:DNA replication, removal of RNA primer"/>
    <property type="evidence" value="ECO:0007669"/>
    <property type="project" value="TreeGrafter"/>
</dbReference>
<feature type="domain" description="RNase H type-2" evidence="17">
    <location>
        <begin position="17"/>
        <end position="217"/>
    </location>
</feature>
<evidence type="ECO:0000256" key="7">
    <source>
        <dbReference type="ARBA" id="ARBA00019179"/>
    </source>
</evidence>
<evidence type="ECO:0000256" key="4">
    <source>
        <dbReference type="ARBA" id="ARBA00004496"/>
    </source>
</evidence>
<dbReference type="PANTHER" id="PTHR10954">
    <property type="entry name" value="RIBONUCLEASE H2 SUBUNIT A"/>
    <property type="match status" value="1"/>
</dbReference>
<dbReference type="HAMAP" id="MF_00052_B">
    <property type="entry name" value="RNase_HII_B"/>
    <property type="match status" value="1"/>
</dbReference>
<dbReference type="AlphaFoldDB" id="A0A1F4W1X3"/>
<dbReference type="EMBL" id="MEVT01000006">
    <property type="protein sequence ID" value="OGC63391.1"/>
    <property type="molecule type" value="Genomic_DNA"/>
</dbReference>
<reference evidence="18 19" key="1">
    <citation type="journal article" date="2016" name="Nat. Commun.">
        <title>Thousands of microbial genomes shed light on interconnected biogeochemical processes in an aquifer system.</title>
        <authorList>
            <person name="Anantharaman K."/>
            <person name="Brown C.T."/>
            <person name="Hug L.A."/>
            <person name="Sharon I."/>
            <person name="Castelle C.J."/>
            <person name="Probst A.J."/>
            <person name="Thomas B.C."/>
            <person name="Singh A."/>
            <person name="Wilkins M.J."/>
            <person name="Karaoz U."/>
            <person name="Brodie E.L."/>
            <person name="Williams K.H."/>
            <person name="Hubbard S.S."/>
            <person name="Banfield J.F."/>
        </authorList>
    </citation>
    <scope>NUCLEOTIDE SEQUENCE [LARGE SCALE GENOMIC DNA]</scope>
</reference>
<dbReference type="CDD" id="cd07182">
    <property type="entry name" value="RNase_HII_bacteria_HII_like"/>
    <property type="match status" value="1"/>
</dbReference>
<keyword evidence="12 14" id="KW-0378">Hydrolase</keyword>
<evidence type="ECO:0000256" key="15">
    <source>
        <dbReference type="PROSITE-ProRule" id="PRU01319"/>
    </source>
</evidence>
<evidence type="ECO:0000256" key="16">
    <source>
        <dbReference type="RuleBase" id="RU003515"/>
    </source>
</evidence>
<dbReference type="GO" id="GO:0003723">
    <property type="term" value="F:RNA binding"/>
    <property type="evidence" value="ECO:0007669"/>
    <property type="project" value="UniProtKB-UniRule"/>
</dbReference>
<keyword evidence="13 14" id="KW-0464">Manganese</keyword>
<dbReference type="EC" id="3.1.26.4" evidence="6 14"/>
<gene>
    <name evidence="14" type="primary">rnhB</name>
    <name evidence="18" type="ORF">A2264_01525</name>
</gene>
<evidence type="ECO:0000259" key="17">
    <source>
        <dbReference type="PROSITE" id="PS51975"/>
    </source>
</evidence>
<keyword evidence="9 14" id="KW-0540">Nuclease</keyword>
<dbReference type="InterPro" id="IPR036397">
    <property type="entry name" value="RNaseH_sf"/>
</dbReference>
<dbReference type="InterPro" id="IPR001352">
    <property type="entry name" value="RNase_HII/HIII"/>
</dbReference>
<feature type="binding site" evidence="14 15">
    <location>
        <position position="23"/>
    </location>
    <ligand>
        <name>a divalent metal cation</name>
        <dbReference type="ChEBI" id="CHEBI:60240"/>
    </ligand>
</feature>
<evidence type="ECO:0000256" key="11">
    <source>
        <dbReference type="ARBA" id="ARBA00022759"/>
    </source>
</evidence>
<feature type="binding site" evidence="14 15">
    <location>
        <position position="125"/>
    </location>
    <ligand>
        <name>a divalent metal cation</name>
        <dbReference type="ChEBI" id="CHEBI:60240"/>
    </ligand>
</feature>
<comment type="catalytic activity">
    <reaction evidence="1 14 15 16">
        <text>Endonucleolytic cleavage to 5'-phosphomonoester.</text>
        <dbReference type="EC" id="3.1.26.4"/>
    </reaction>
</comment>
<dbReference type="InterPro" id="IPR012337">
    <property type="entry name" value="RNaseH-like_sf"/>
</dbReference>
<evidence type="ECO:0000256" key="8">
    <source>
        <dbReference type="ARBA" id="ARBA00022490"/>
    </source>
</evidence>
<comment type="function">
    <text evidence="3 14 16">Endonuclease that specifically degrades the RNA of RNA-DNA hybrids.</text>
</comment>
<evidence type="ECO:0000256" key="9">
    <source>
        <dbReference type="ARBA" id="ARBA00022722"/>
    </source>
</evidence>
<dbReference type="GO" id="GO:0032299">
    <property type="term" value="C:ribonuclease H2 complex"/>
    <property type="evidence" value="ECO:0007669"/>
    <property type="project" value="TreeGrafter"/>
</dbReference>
<evidence type="ECO:0000256" key="12">
    <source>
        <dbReference type="ARBA" id="ARBA00022801"/>
    </source>
</evidence>
<dbReference type="SUPFAM" id="SSF53098">
    <property type="entry name" value="Ribonuclease H-like"/>
    <property type="match status" value="1"/>
</dbReference>
<evidence type="ECO:0000256" key="10">
    <source>
        <dbReference type="ARBA" id="ARBA00022723"/>
    </source>
</evidence>
<accession>A0A1F4W1X3</accession>
<dbReference type="InterPro" id="IPR024567">
    <property type="entry name" value="RNase_HII/HIII_dom"/>
</dbReference>
<dbReference type="Proteomes" id="UP000176614">
    <property type="component" value="Unassembled WGS sequence"/>
</dbReference>
<feature type="binding site" evidence="14 15">
    <location>
        <position position="24"/>
    </location>
    <ligand>
        <name>a divalent metal cation</name>
        <dbReference type="ChEBI" id="CHEBI:60240"/>
    </ligand>
</feature>
<evidence type="ECO:0000313" key="18">
    <source>
        <dbReference type="EMBL" id="OGC63391.1"/>
    </source>
</evidence>
<dbReference type="PANTHER" id="PTHR10954:SF18">
    <property type="entry name" value="RIBONUCLEASE HII"/>
    <property type="match status" value="1"/>
</dbReference>
<organism evidence="18 19">
    <name type="scientific">candidate division WWE3 bacterium RIFOXYA2_FULL_46_9</name>
    <dbReference type="NCBI Taxonomy" id="1802636"/>
    <lineage>
        <taxon>Bacteria</taxon>
        <taxon>Katanobacteria</taxon>
    </lineage>
</organism>
<comment type="cofactor">
    <cofactor evidence="14 15">
        <name>Mn(2+)</name>
        <dbReference type="ChEBI" id="CHEBI:29035"/>
    </cofactor>
    <cofactor evidence="14 15">
        <name>Mg(2+)</name>
        <dbReference type="ChEBI" id="CHEBI:18420"/>
    </cofactor>
    <text evidence="14 15">Manganese or magnesium. Binds 1 divalent metal ion per monomer in the absence of substrate. May bind a second metal ion after substrate binding.</text>
</comment>
<evidence type="ECO:0000256" key="2">
    <source>
        <dbReference type="ARBA" id="ARBA00001946"/>
    </source>
</evidence>
<dbReference type="GO" id="GO:0006298">
    <property type="term" value="P:mismatch repair"/>
    <property type="evidence" value="ECO:0007669"/>
    <property type="project" value="TreeGrafter"/>
</dbReference>
<dbReference type="PROSITE" id="PS51975">
    <property type="entry name" value="RNASE_H_2"/>
    <property type="match status" value="1"/>
</dbReference>
<dbReference type="GO" id="GO:0005737">
    <property type="term" value="C:cytoplasm"/>
    <property type="evidence" value="ECO:0007669"/>
    <property type="project" value="UniProtKB-SubCell"/>
</dbReference>
<keyword evidence="8 14" id="KW-0963">Cytoplasm</keyword>
<dbReference type="NCBIfam" id="NF000594">
    <property type="entry name" value="PRK00015.1-1"/>
    <property type="match status" value="1"/>
</dbReference>
<comment type="caution">
    <text evidence="18">The sequence shown here is derived from an EMBL/GenBank/DDBJ whole genome shotgun (WGS) entry which is preliminary data.</text>
</comment>
<dbReference type="InterPro" id="IPR022898">
    <property type="entry name" value="RNase_HII"/>
</dbReference>
<comment type="cofactor">
    <cofactor evidence="2">
        <name>Mg(2+)</name>
        <dbReference type="ChEBI" id="CHEBI:18420"/>
    </cofactor>
</comment>
<dbReference type="GO" id="GO:0030145">
    <property type="term" value="F:manganese ion binding"/>
    <property type="evidence" value="ECO:0007669"/>
    <property type="project" value="UniProtKB-UniRule"/>
</dbReference>
<evidence type="ECO:0000256" key="5">
    <source>
        <dbReference type="ARBA" id="ARBA00007383"/>
    </source>
</evidence>
<evidence type="ECO:0000313" key="19">
    <source>
        <dbReference type="Proteomes" id="UP000176614"/>
    </source>
</evidence>
<name>A0A1F4W1X3_UNCKA</name>
<evidence type="ECO:0000256" key="3">
    <source>
        <dbReference type="ARBA" id="ARBA00004065"/>
    </source>
</evidence>